<comment type="similarity">
    <text evidence="1">Belongs to the short-chain dehydrogenases/reductases (SDR) family.</text>
</comment>
<dbReference type="InterPro" id="IPR036291">
    <property type="entry name" value="NAD(P)-bd_dom_sf"/>
</dbReference>
<dbReference type="PANTHER" id="PTHR43115">
    <property type="entry name" value="DEHYDROGENASE/REDUCTASE SDR FAMILY MEMBER 11"/>
    <property type="match status" value="1"/>
</dbReference>
<keyword evidence="2" id="KW-0560">Oxidoreductase</keyword>
<feature type="non-terminal residue" evidence="3">
    <location>
        <position position="1"/>
    </location>
</feature>
<evidence type="ECO:0000256" key="1">
    <source>
        <dbReference type="ARBA" id="ARBA00006484"/>
    </source>
</evidence>
<dbReference type="EMBL" id="JAQQBR010003413">
    <property type="protein sequence ID" value="KAK0156719.1"/>
    <property type="molecule type" value="Genomic_DNA"/>
</dbReference>
<comment type="caution">
    <text evidence="3">The sequence shown here is derived from an EMBL/GenBank/DDBJ whole genome shotgun (WGS) entry which is preliminary data.</text>
</comment>
<evidence type="ECO:0000313" key="4">
    <source>
        <dbReference type="Proteomes" id="UP001168972"/>
    </source>
</evidence>
<name>A0AA39ETP6_MICHY</name>
<keyword evidence="4" id="KW-1185">Reference proteome</keyword>
<reference evidence="3" key="1">
    <citation type="journal article" date="2023" name="bioRxiv">
        <title>Scaffold-level genome assemblies of two parasitoid biocontrol wasps reveal the parthenogenesis mechanism and an associated novel virus.</title>
        <authorList>
            <person name="Inwood S."/>
            <person name="Skelly J."/>
            <person name="Guhlin J."/>
            <person name="Harrop T."/>
            <person name="Goldson S."/>
            <person name="Dearden P."/>
        </authorList>
    </citation>
    <scope>NUCLEOTIDE SEQUENCE</scope>
    <source>
        <strain evidence="3">Lincoln</strain>
        <tissue evidence="3">Whole body</tissue>
    </source>
</reference>
<accession>A0AA39ETP6</accession>
<evidence type="ECO:0000313" key="3">
    <source>
        <dbReference type="EMBL" id="KAK0156719.1"/>
    </source>
</evidence>
<reference evidence="3" key="2">
    <citation type="submission" date="2023-03" db="EMBL/GenBank/DDBJ databases">
        <authorList>
            <person name="Inwood S.N."/>
            <person name="Skelly J.G."/>
            <person name="Guhlin J."/>
            <person name="Harrop T.W.R."/>
            <person name="Goldson S.G."/>
            <person name="Dearden P.K."/>
        </authorList>
    </citation>
    <scope>NUCLEOTIDE SEQUENCE</scope>
    <source>
        <strain evidence="3">Lincoln</strain>
        <tissue evidence="3">Whole body</tissue>
    </source>
</reference>
<gene>
    <name evidence="3" type="ORF">PV327_011684</name>
</gene>
<protein>
    <submittedName>
        <fullName evidence="3">Uncharacterized protein</fullName>
    </submittedName>
</protein>
<organism evidence="3 4">
    <name type="scientific">Microctonus hyperodae</name>
    <name type="common">Parasitoid wasp</name>
    <dbReference type="NCBI Taxonomy" id="165561"/>
    <lineage>
        <taxon>Eukaryota</taxon>
        <taxon>Metazoa</taxon>
        <taxon>Ecdysozoa</taxon>
        <taxon>Arthropoda</taxon>
        <taxon>Hexapoda</taxon>
        <taxon>Insecta</taxon>
        <taxon>Pterygota</taxon>
        <taxon>Neoptera</taxon>
        <taxon>Endopterygota</taxon>
        <taxon>Hymenoptera</taxon>
        <taxon>Apocrita</taxon>
        <taxon>Ichneumonoidea</taxon>
        <taxon>Braconidae</taxon>
        <taxon>Euphorinae</taxon>
        <taxon>Microctonus</taxon>
    </lineage>
</organism>
<dbReference type="PANTHER" id="PTHR43115:SF4">
    <property type="entry name" value="DEHYDROGENASE_REDUCTASE SDR FAMILY MEMBER 11"/>
    <property type="match status" value="1"/>
</dbReference>
<evidence type="ECO:0000256" key="2">
    <source>
        <dbReference type="ARBA" id="ARBA00023002"/>
    </source>
</evidence>
<sequence length="67" mass="7499">MTETLRNEILLNKDNVRVTSIHPGMVKTEIAHHAGFGDEIYKQSKYINSEQIADCVVFALSAPPEVQ</sequence>
<dbReference type="Proteomes" id="UP001168972">
    <property type="component" value="Unassembled WGS sequence"/>
</dbReference>
<dbReference type="AlphaFoldDB" id="A0AA39ETP6"/>
<dbReference type="GO" id="GO:0016491">
    <property type="term" value="F:oxidoreductase activity"/>
    <property type="evidence" value="ECO:0007669"/>
    <property type="project" value="UniProtKB-KW"/>
</dbReference>
<proteinExistence type="inferred from homology"/>
<dbReference type="SUPFAM" id="SSF51735">
    <property type="entry name" value="NAD(P)-binding Rossmann-fold domains"/>
    <property type="match status" value="1"/>
</dbReference>
<dbReference type="Gene3D" id="3.40.50.720">
    <property type="entry name" value="NAD(P)-binding Rossmann-like Domain"/>
    <property type="match status" value="1"/>
</dbReference>